<proteinExistence type="predicted"/>
<protein>
    <submittedName>
        <fullName evidence="1">Uncharacterized protein</fullName>
    </submittedName>
</protein>
<reference evidence="1 2" key="1">
    <citation type="submission" date="2016-04" db="EMBL/GenBank/DDBJ databases">
        <title>A degradative enzymes factory behind the ericoid mycorrhizal symbiosis.</title>
        <authorList>
            <consortium name="DOE Joint Genome Institute"/>
            <person name="Martino E."/>
            <person name="Morin E."/>
            <person name="Grelet G."/>
            <person name="Kuo A."/>
            <person name="Kohler A."/>
            <person name="Daghino S."/>
            <person name="Barry K."/>
            <person name="Choi C."/>
            <person name="Cichocki N."/>
            <person name="Clum A."/>
            <person name="Copeland A."/>
            <person name="Hainaut M."/>
            <person name="Haridas S."/>
            <person name="Labutti K."/>
            <person name="Lindquist E."/>
            <person name="Lipzen A."/>
            <person name="Khouja H.-R."/>
            <person name="Murat C."/>
            <person name="Ohm R."/>
            <person name="Olson A."/>
            <person name="Spatafora J."/>
            <person name="Veneault-Fourrey C."/>
            <person name="Henrissat B."/>
            <person name="Grigoriev I."/>
            <person name="Martin F."/>
            <person name="Perotto S."/>
        </authorList>
    </citation>
    <scope>NUCLEOTIDE SEQUENCE [LARGE SCALE GENOMIC DNA]</scope>
    <source>
        <strain evidence="1 2">E</strain>
    </source>
</reference>
<evidence type="ECO:0000313" key="2">
    <source>
        <dbReference type="Proteomes" id="UP000235371"/>
    </source>
</evidence>
<keyword evidence="2" id="KW-1185">Reference proteome</keyword>
<dbReference type="Proteomes" id="UP000235371">
    <property type="component" value="Unassembled WGS sequence"/>
</dbReference>
<dbReference type="AlphaFoldDB" id="A0A2J6TA37"/>
<gene>
    <name evidence="1" type="ORF">K444DRAFT_663487</name>
</gene>
<organism evidence="1 2">
    <name type="scientific">Hyaloscypha bicolor E</name>
    <dbReference type="NCBI Taxonomy" id="1095630"/>
    <lineage>
        <taxon>Eukaryota</taxon>
        <taxon>Fungi</taxon>
        <taxon>Dikarya</taxon>
        <taxon>Ascomycota</taxon>
        <taxon>Pezizomycotina</taxon>
        <taxon>Leotiomycetes</taxon>
        <taxon>Helotiales</taxon>
        <taxon>Hyaloscyphaceae</taxon>
        <taxon>Hyaloscypha</taxon>
        <taxon>Hyaloscypha bicolor</taxon>
    </lineage>
</organism>
<dbReference type="OrthoDB" id="5427059at2759"/>
<sequence>MDSHSSNAKPPFETLPLETRQAVMRALPDVESLKWLVLSCSSFYHAFRDAGSLITIRVLLSEVHLDVLPEAVAVFESARNGSWTRQGIIDFASQHLDRRIPPPQSWTLADALSISKLYSHVHYFATDFACKCLGIQALERGVQQSSPSQLEIARIEQTLGIRSSLWMSKEKLFSQSSLPVKMSNWHVPTIIYMERYLQILTLVAFNEISEHDVFWGGLRVNYSDISDPGDIEPILARGLSSIHSIALANNYEDRYNLVYPDYPQYEPDWLFGALNAANDIHDGDWLEDYSDDQLARITASFFPDSDTGPVETWVWAHKEESGRQFINTPIRQPLREWGYVMWDRARLHEWKVFQTP</sequence>
<dbReference type="InParanoid" id="A0A2J6TA37"/>
<dbReference type="EMBL" id="KZ613803">
    <property type="protein sequence ID" value="PMD59885.1"/>
    <property type="molecule type" value="Genomic_DNA"/>
</dbReference>
<dbReference type="RefSeq" id="XP_024736789.1">
    <property type="nucleotide sequence ID" value="XM_024886837.1"/>
</dbReference>
<dbReference type="GeneID" id="36594914"/>
<evidence type="ECO:0000313" key="1">
    <source>
        <dbReference type="EMBL" id="PMD59885.1"/>
    </source>
</evidence>
<accession>A0A2J6TA37</accession>
<name>A0A2J6TA37_9HELO</name>